<dbReference type="AlphaFoldDB" id="A0AAW0AI00"/>
<accession>A0AAW0AI00</accession>
<dbReference type="Pfam" id="PF22514">
    <property type="entry name" value="EXPB1_D1"/>
    <property type="match status" value="1"/>
</dbReference>
<feature type="region of interest" description="Disordered" evidence="1">
    <location>
        <begin position="117"/>
        <end position="184"/>
    </location>
</feature>
<reference evidence="2 3" key="1">
    <citation type="journal article" date="2024" name="J Genomics">
        <title>Draft genome sequencing and assembly of Favolaschia claudopus CIRM-BRFM 2984 isolated from oak limbs.</title>
        <authorList>
            <person name="Navarro D."/>
            <person name="Drula E."/>
            <person name="Chaduli D."/>
            <person name="Cazenave R."/>
            <person name="Ahrendt S."/>
            <person name="Wang J."/>
            <person name="Lipzen A."/>
            <person name="Daum C."/>
            <person name="Barry K."/>
            <person name="Grigoriev I.V."/>
            <person name="Favel A."/>
            <person name="Rosso M.N."/>
            <person name="Martin F."/>
        </authorList>
    </citation>
    <scope>NUCLEOTIDE SEQUENCE [LARGE SCALE GENOMIC DNA]</scope>
    <source>
        <strain evidence="2 3">CIRM-BRFM 2984</strain>
    </source>
</reference>
<dbReference type="Proteomes" id="UP001362999">
    <property type="component" value="Unassembled WGS sequence"/>
</dbReference>
<dbReference type="InterPro" id="IPR036908">
    <property type="entry name" value="RlpA-like_sf"/>
</dbReference>
<sequence>MCPVAGNEVRTKAFEKEQLINQGAGMVRADRYEPGKSAWHAGAVSTARPTKQRDDQVFSFDICQDTGGAGVFFPGGHGALTGTFSEVSCSQWSGSNGSPLWLGACIDGENAPLWPSTGCGNQGLAPGASGPPASTTSKTTTTSPTSTKSSSSAVSTTSTASGPTQTHFGQCGGENVRYRVKPES</sequence>
<evidence type="ECO:0000313" key="3">
    <source>
        <dbReference type="Proteomes" id="UP001362999"/>
    </source>
</evidence>
<evidence type="ECO:0000256" key="1">
    <source>
        <dbReference type="SAM" id="MobiDB-lite"/>
    </source>
</evidence>
<name>A0AAW0AI00_9AGAR</name>
<keyword evidence="3" id="KW-1185">Reference proteome</keyword>
<comment type="caution">
    <text evidence="2">The sequence shown here is derived from an EMBL/GenBank/DDBJ whole genome shotgun (WGS) entry which is preliminary data.</text>
</comment>
<proteinExistence type="predicted"/>
<protein>
    <submittedName>
        <fullName evidence="2">Uncharacterized protein</fullName>
    </submittedName>
</protein>
<organism evidence="2 3">
    <name type="scientific">Favolaschia claudopus</name>
    <dbReference type="NCBI Taxonomy" id="2862362"/>
    <lineage>
        <taxon>Eukaryota</taxon>
        <taxon>Fungi</taxon>
        <taxon>Dikarya</taxon>
        <taxon>Basidiomycota</taxon>
        <taxon>Agaricomycotina</taxon>
        <taxon>Agaricomycetes</taxon>
        <taxon>Agaricomycetidae</taxon>
        <taxon>Agaricales</taxon>
        <taxon>Marasmiineae</taxon>
        <taxon>Mycenaceae</taxon>
        <taxon>Favolaschia</taxon>
    </lineage>
</organism>
<dbReference type="Gene3D" id="2.40.40.10">
    <property type="entry name" value="RlpA-like domain"/>
    <property type="match status" value="1"/>
</dbReference>
<gene>
    <name evidence="2" type="ORF">R3P38DRAFT_1595799</name>
</gene>
<feature type="compositionally biased region" description="Low complexity" evidence="1">
    <location>
        <begin position="128"/>
        <end position="164"/>
    </location>
</feature>
<evidence type="ECO:0000313" key="2">
    <source>
        <dbReference type="EMBL" id="KAK7012321.1"/>
    </source>
</evidence>
<dbReference type="EMBL" id="JAWWNJ010000066">
    <property type="protein sequence ID" value="KAK7012321.1"/>
    <property type="molecule type" value="Genomic_DNA"/>
</dbReference>